<dbReference type="InterPro" id="IPR051332">
    <property type="entry name" value="Fosfomycin_Res_Enzymes"/>
</dbReference>
<dbReference type="AlphaFoldDB" id="A0A5M6D107"/>
<evidence type="ECO:0000313" key="3">
    <source>
        <dbReference type="EMBL" id="KAA5541177.1"/>
    </source>
</evidence>
<dbReference type="PANTHER" id="PTHR36113">
    <property type="entry name" value="LYASE, PUTATIVE-RELATED-RELATED"/>
    <property type="match status" value="1"/>
</dbReference>
<evidence type="ECO:0000256" key="1">
    <source>
        <dbReference type="ARBA" id="ARBA00022723"/>
    </source>
</evidence>
<protein>
    <submittedName>
        <fullName evidence="3">VOC family protein</fullName>
    </submittedName>
</protein>
<reference evidence="3 4" key="1">
    <citation type="submission" date="2019-09" db="EMBL/GenBank/DDBJ databases">
        <title>Genome sequence and assembly of Adhaeribacter sp.</title>
        <authorList>
            <person name="Chhetri G."/>
        </authorList>
    </citation>
    <scope>NUCLEOTIDE SEQUENCE [LARGE SCALE GENOMIC DNA]</scope>
    <source>
        <strain evidence="3 4">DK36</strain>
    </source>
</reference>
<dbReference type="RefSeq" id="WP_150091797.1">
    <property type="nucleotide sequence ID" value="NZ_VWSF01000023.1"/>
</dbReference>
<dbReference type="EMBL" id="VWSF01000023">
    <property type="protein sequence ID" value="KAA5541177.1"/>
    <property type="molecule type" value="Genomic_DNA"/>
</dbReference>
<dbReference type="Pfam" id="PF00903">
    <property type="entry name" value="Glyoxalase"/>
    <property type="match status" value="1"/>
</dbReference>
<organism evidence="3 4">
    <name type="scientific">Adhaeribacter rhizoryzae</name>
    <dbReference type="NCBI Taxonomy" id="2607907"/>
    <lineage>
        <taxon>Bacteria</taxon>
        <taxon>Pseudomonadati</taxon>
        <taxon>Bacteroidota</taxon>
        <taxon>Cytophagia</taxon>
        <taxon>Cytophagales</taxon>
        <taxon>Hymenobacteraceae</taxon>
        <taxon>Adhaeribacter</taxon>
    </lineage>
</organism>
<gene>
    <name evidence="3" type="ORF">F0145_21345</name>
</gene>
<dbReference type="SUPFAM" id="SSF54593">
    <property type="entry name" value="Glyoxalase/Bleomycin resistance protein/Dihydroxybiphenyl dioxygenase"/>
    <property type="match status" value="1"/>
</dbReference>
<dbReference type="GO" id="GO:0046872">
    <property type="term" value="F:metal ion binding"/>
    <property type="evidence" value="ECO:0007669"/>
    <property type="project" value="UniProtKB-KW"/>
</dbReference>
<dbReference type="InterPro" id="IPR004360">
    <property type="entry name" value="Glyas_Fos-R_dOase_dom"/>
</dbReference>
<evidence type="ECO:0000259" key="2">
    <source>
        <dbReference type="PROSITE" id="PS51819"/>
    </source>
</evidence>
<dbReference type="InterPro" id="IPR037523">
    <property type="entry name" value="VOC_core"/>
</dbReference>
<dbReference type="InterPro" id="IPR029068">
    <property type="entry name" value="Glyas_Bleomycin-R_OHBP_Dase"/>
</dbReference>
<sequence>MAITPNTPGIHHIALRCRDIAVTKEFYQNIIGLQLALDTPDLIGFVAGSVFVVFKKAEPVHPEDKTFTPFNIGLDHIALACENEDELKRFAQGLADAGVENTGVKLDETLQKLYVAFKDPDRIQWEFYMV</sequence>
<proteinExistence type="predicted"/>
<comment type="caution">
    <text evidence="3">The sequence shown here is derived from an EMBL/GenBank/DDBJ whole genome shotgun (WGS) entry which is preliminary data.</text>
</comment>
<dbReference type="PROSITE" id="PS51819">
    <property type="entry name" value="VOC"/>
    <property type="match status" value="1"/>
</dbReference>
<dbReference type="PANTHER" id="PTHR36113:SF6">
    <property type="entry name" value="FOSFOMYCIN RESISTANCE PROTEIN FOSX"/>
    <property type="match status" value="1"/>
</dbReference>
<evidence type="ECO:0000313" key="4">
    <source>
        <dbReference type="Proteomes" id="UP000323426"/>
    </source>
</evidence>
<name>A0A5M6D107_9BACT</name>
<dbReference type="Gene3D" id="3.10.180.10">
    <property type="entry name" value="2,3-Dihydroxybiphenyl 1,2-Dioxygenase, domain 1"/>
    <property type="match status" value="1"/>
</dbReference>
<keyword evidence="4" id="KW-1185">Reference proteome</keyword>
<dbReference type="Proteomes" id="UP000323426">
    <property type="component" value="Unassembled WGS sequence"/>
</dbReference>
<keyword evidence="1" id="KW-0479">Metal-binding</keyword>
<accession>A0A5M6D107</accession>
<feature type="domain" description="VOC" evidence="2">
    <location>
        <begin position="9"/>
        <end position="130"/>
    </location>
</feature>